<keyword evidence="7" id="KW-1185">Reference proteome</keyword>
<protein>
    <submittedName>
        <fullName evidence="6">Heparinase II/III-like protein</fullName>
    </submittedName>
</protein>
<sequence length="839" mass="94732">MIKSTVGFIVLIFTLATTSVGQPISSQSTDNSKIEQAKQVVQPLLDMSLPEVMDQVPAASGLNFIGCPNCHGGAQDMGVLNWEPVLGSCVKCKYCSMVFPNEKFPYNKEKVIIAPSGAKQVYRYHESKEGAQYFFEAHAWYERWKWIQSMATELSQLWSWTRDEAYGDRAAVILGRFAQVFPDYAIRYDYPSAKVKFFPADQKWPYEGLTAYRGAKWYWWGYGDIPADMAKAYSKLQNGYDWKRMDKLIGIETAKRIENDLLIKGYEFTAANPETFSNMSPGTYRDMVIVGRTLNKPEMVHDAVTRFREFLKLGFFADGWWKEGTVSYHDQTVGSLRGVALAAQNYTDPPEWKGERYVNLDLIKDMPFFKKAIAVSEEAVLPNGRKIPINDTWAYRNGTPKPTNKTVSRLWPSLGNAALGVGEGKNQTMVNVNWSGNYGHSHYDNGSIILFAQGGELLSDIGYTHGKYRGWTIHTASHNTVVIDQKPQDAGTLIKPVTGKLLFYDDRDPHVKAIDVDASPAYSTSETYRRRLVLVHAGPGRDYIIDRFDVKGGKTHDWFLHGMCEEDGILTVSIQLNEEIKSLVPDWGGSAKPKNQYEADLEGKKIHAYSYLKDIKSGQANGLWTATWKYQNSGLRTHNLAQTGTEVFSFKSPTVRRAEEDDNKLDQFMGNGIMQRHKGGSSSFVSIHEPFQTLPWIKSVSSEDDTYIVNYELDGKDITDRITLVDTSIHVTSGAGWDYKSGESSSGSLLSFKMDNGIPKFELDKEYNNIGYIRLEIPEGGTGYYRVRSTTGNWLTLEEDPGFMLTDQGKLKYFTFPHSENSGPLRYTVFQNNEKESIK</sequence>
<dbReference type="Proteomes" id="UP000189981">
    <property type="component" value="Unassembled WGS sequence"/>
</dbReference>
<accession>A0A1T5A6X5</accession>
<evidence type="ECO:0000259" key="5">
    <source>
        <dbReference type="Pfam" id="PF07940"/>
    </source>
</evidence>
<gene>
    <name evidence="6" type="ORF">SAMN05661099_0385</name>
</gene>
<keyword evidence="3" id="KW-0574">Periplasm</keyword>
<dbReference type="RefSeq" id="WP_079700882.1">
    <property type="nucleotide sequence ID" value="NZ_FUYR01000001.1"/>
</dbReference>
<dbReference type="InterPro" id="IPR012480">
    <property type="entry name" value="Hepar_II_III_C"/>
</dbReference>
<dbReference type="Pfam" id="PF07940">
    <property type="entry name" value="Hepar_II_III_C"/>
    <property type="match status" value="1"/>
</dbReference>
<dbReference type="PANTHER" id="PTHR39210">
    <property type="entry name" value="HEPARIN-SULFATE LYASE"/>
    <property type="match status" value="1"/>
</dbReference>
<proteinExistence type="predicted"/>
<dbReference type="GO" id="GO:0042597">
    <property type="term" value="C:periplasmic space"/>
    <property type="evidence" value="ECO:0007669"/>
    <property type="project" value="UniProtKB-SubCell"/>
</dbReference>
<dbReference type="OrthoDB" id="7335480at2"/>
<name>A0A1T5A6X5_9SPHI</name>
<dbReference type="GO" id="GO:0016829">
    <property type="term" value="F:lyase activity"/>
    <property type="evidence" value="ECO:0007669"/>
    <property type="project" value="UniProtKB-KW"/>
</dbReference>
<dbReference type="AlphaFoldDB" id="A0A1T5A6X5"/>
<dbReference type="Gene3D" id="2.70.98.70">
    <property type="match status" value="1"/>
</dbReference>
<evidence type="ECO:0000256" key="2">
    <source>
        <dbReference type="ARBA" id="ARBA00022729"/>
    </source>
</evidence>
<evidence type="ECO:0000256" key="4">
    <source>
        <dbReference type="ARBA" id="ARBA00023239"/>
    </source>
</evidence>
<keyword evidence="4" id="KW-0456">Lyase</keyword>
<comment type="subcellular location">
    <subcellularLocation>
        <location evidence="1">Periplasm</location>
    </subcellularLocation>
</comment>
<dbReference type="Gene3D" id="1.50.10.100">
    <property type="entry name" value="Chondroitin AC/alginate lyase"/>
    <property type="match status" value="1"/>
</dbReference>
<organism evidence="6 7">
    <name type="scientific">Daejeonella lutea</name>
    <dbReference type="NCBI Taxonomy" id="572036"/>
    <lineage>
        <taxon>Bacteria</taxon>
        <taxon>Pseudomonadati</taxon>
        <taxon>Bacteroidota</taxon>
        <taxon>Sphingobacteriia</taxon>
        <taxon>Sphingobacteriales</taxon>
        <taxon>Sphingobacteriaceae</taxon>
        <taxon>Daejeonella</taxon>
    </lineage>
</organism>
<keyword evidence="2" id="KW-0732">Signal</keyword>
<feature type="domain" description="Heparinase II/III-like C-terminal" evidence="5">
    <location>
        <begin position="436"/>
        <end position="580"/>
    </location>
</feature>
<evidence type="ECO:0000256" key="1">
    <source>
        <dbReference type="ARBA" id="ARBA00004418"/>
    </source>
</evidence>
<dbReference type="SUPFAM" id="SSF48230">
    <property type="entry name" value="Chondroitin AC/alginate lyase"/>
    <property type="match status" value="1"/>
</dbReference>
<dbReference type="PANTHER" id="PTHR39210:SF1">
    <property type="entry name" value="HEPARIN-SULFATE LYASE"/>
    <property type="match status" value="1"/>
</dbReference>
<evidence type="ECO:0000313" key="7">
    <source>
        <dbReference type="Proteomes" id="UP000189981"/>
    </source>
</evidence>
<dbReference type="STRING" id="572036.SAMN05661099_0385"/>
<evidence type="ECO:0000313" key="6">
    <source>
        <dbReference type="EMBL" id="SKB30609.1"/>
    </source>
</evidence>
<dbReference type="InterPro" id="IPR008929">
    <property type="entry name" value="Chondroitin_lyas"/>
</dbReference>
<reference evidence="6" key="1">
    <citation type="submission" date="2017-02" db="EMBL/GenBank/DDBJ databases">
        <authorList>
            <person name="Peterson S.W."/>
        </authorList>
    </citation>
    <scope>NUCLEOTIDE SEQUENCE [LARGE SCALE GENOMIC DNA]</scope>
    <source>
        <strain evidence="6">DSM 22385</strain>
    </source>
</reference>
<dbReference type="EMBL" id="FUYR01000001">
    <property type="protein sequence ID" value="SKB30609.1"/>
    <property type="molecule type" value="Genomic_DNA"/>
</dbReference>
<evidence type="ECO:0000256" key="3">
    <source>
        <dbReference type="ARBA" id="ARBA00022764"/>
    </source>
</evidence>